<reference evidence="1" key="1">
    <citation type="submission" date="2015-12" db="EMBL/GenBank/DDBJ databases">
        <title>Update maize B73 reference genome by single molecule sequencing technologies.</title>
        <authorList>
            <consortium name="Maize Genome Sequencing Project"/>
            <person name="Ware D."/>
        </authorList>
    </citation>
    <scope>NUCLEOTIDE SEQUENCE</scope>
    <source>
        <tissue evidence="1">Seedling</tissue>
    </source>
</reference>
<protein>
    <submittedName>
        <fullName evidence="1">Uncharacterized protein</fullName>
    </submittedName>
</protein>
<proteinExistence type="predicted"/>
<gene>
    <name evidence="1" type="ORF">ZEAMMB73_Zm00001d013608</name>
</gene>
<accession>A0A1D6GKY3</accession>
<dbReference type="AlphaFoldDB" id="A0A1D6GKY3"/>
<name>A0A1D6GKY3_MAIZE</name>
<dbReference type="EMBL" id="CM000781">
    <property type="protein sequence ID" value="AQK63982.1"/>
    <property type="molecule type" value="Genomic_DNA"/>
</dbReference>
<dbReference type="InParanoid" id="A0A1D6GKY3"/>
<evidence type="ECO:0000313" key="1">
    <source>
        <dbReference type="EMBL" id="AQK63982.1"/>
    </source>
</evidence>
<organism evidence="1">
    <name type="scientific">Zea mays</name>
    <name type="common">Maize</name>
    <dbReference type="NCBI Taxonomy" id="4577"/>
    <lineage>
        <taxon>Eukaryota</taxon>
        <taxon>Viridiplantae</taxon>
        <taxon>Streptophyta</taxon>
        <taxon>Embryophyta</taxon>
        <taxon>Tracheophyta</taxon>
        <taxon>Spermatophyta</taxon>
        <taxon>Magnoliopsida</taxon>
        <taxon>Liliopsida</taxon>
        <taxon>Poales</taxon>
        <taxon>Poaceae</taxon>
        <taxon>PACMAD clade</taxon>
        <taxon>Panicoideae</taxon>
        <taxon>Andropogonodae</taxon>
        <taxon>Andropogoneae</taxon>
        <taxon>Tripsacinae</taxon>
        <taxon>Zea</taxon>
    </lineage>
</organism>
<sequence>MWLRCCWVAAAAQDGAHRGAVHECASHPAQRRRVQHHRLRPGRTRLVRELMLLVLPSPPGRGRRPVPRVVVRSGRLLACSAAEKTTEEDENALEGEGASADYNRRTMEGAQLLLEQRAAKAQQGGRRGERRQWSILWPYYLFSRDDGSSRMVSKPKLDLVEDLSSTYYREAADGGAVGISVY</sequence>